<reference evidence="1 2" key="1">
    <citation type="submission" date="2024-09" db="EMBL/GenBank/DDBJ databases">
        <authorList>
            <person name="Sun Q."/>
            <person name="Mori K."/>
        </authorList>
    </citation>
    <scope>NUCLEOTIDE SEQUENCE [LARGE SCALE GENOMIC DNA]</scope>
    <source>
        <strain evidence="1 2">TBRC 1432</strain>
    </source>
</reference>
<name>A0ABV6MWJ2_9PSEU</name>
<dbReference type="RefSeq" id="WP_273936102.1">
    <property type="nucleotide sequence ID" value="NZ_CP097263.1"/>
</dbReference>
<keyword evidence="2" id="KW-1185">Reference proteome</keyword>
<protein>
    <recommendedName>
        <fullName evidence="3">Transcriptional regulator, AbiEi antitoxin, Type IV TA system</fullName>
    </recommendedName>
</protein>
<dbReference type="EMBL" id="JBHLUD010000007">
    <property type="protein sequence ID" value="MFC0544642.1"/>
    <property type="molecule type" value="Genomic_DNA"/>
</dbReference>
<sequence>MTRCNTRDLAVLTSMFPDAVATWTDLVRLGVNPELPSHKCQPGGGWTRLLTGVYLLTGGSPTRRQMIRAALLRAGPGAALTGVEAARRHGVRRLPADDSVHVLVPNGRALASQSFMVVERTRRPWRTETVDGLPLVNVERALVDAARRDQRLDVVRAMLADGVQCGLCTVASLTREVVVRRLRGTAVVRTVLTEVGDGVRSAAEAWARALVHRSGLPTPAWNVALRTADGRGLGVVDAWWDDVGLAWEIDSLEFHLAPEAYARTMRKHSALAAAGVLVVHTVPSQLQRDTAAVLRDLTAAHASAATHPRPRVTATRS</sequence>
<evidence type="ECO:0000313" key="1">
    <source>
        <dbReference type="EMBL" id="MFC0544642.1"/>
    </source>
</evidence>
<organism evidence="1 2">
    <name type="scientific">Kutzneria chonburiensis</name>
    <dbReference type="NCBI Taxonomy" id="1483604"/>
    <lineage>
        <taxon>Bacteria</taxon>
        <taxon>Bacillati</taxon>
        <taxon>Actinomycetota</taxon>
        <taxon>Actinomycetes</taxon>
        <taxon>Pseudonocardiales</taxon>
        <taxon>Pseudonocardiaceae</taxon>
        <taxon>Kutzneria</taxon>
    </lineage>
</organism>
<accession>A0ABV6MWJ2</accession>
<gene>
    <name evidence="1" type="ORF">ACFFH7_24270</name>
</gene>
<comment type="caution">
    <text evidence="1">The sequence shown here is derived from an EMBL/GenBank/DDBJ whole genome shotgun (WGS) entry which is preliminary data.</text>
</comment>
<proteinExistence type="predicted"/>
<evidence type="ECO:0008006" key="3">
    <source>
        <dbReference type="Google" id="ProtNLM"/>
    </source>
</evidence>
<evidence type="ECO:0000313" key="2">
    <source>
        <dbReference type="Proteomes" id="UP001589810"/>
    </source>
</evidence>
<dbReference type="Proteomes" id="UP001589810">
    <property type="component" value="Unassembled WGS sequence"/>
</dbReference>